<evidence type="ECO:0000313" key="2">
    <source>
        <dbReference type="Proteomes" id="UP000032309"/>
    </source>
</evidence>
<keyword evidence="2" id="KW-1185">Reference proteome</keyword>
<sequence length="49" mass="5525">MTKGEEPRITLHYKTETKKPIVTPAFRLGAKNEQNRALALIQGGKYGIR</sequence>
<comment type="caution">
    <text evidence="1">The sequence shown here is derived from an EMBL/GenBank/DDBJ whole genome shotgun (WGS) entry which is preliminary data.</text>
</comment>
<proteinExistence type="predicted"/>
<organism evidence="1 2">
    <name type="scientific">Candidatus Brocadia sinica JPN1</name>
    <dbReference type="NCBI Taxonomy" id="1197129"/>
    <lineage>
        <taxon>Bacteria</taxon>
        <taxon>Pseudomonadati</taxon>
        <taxon>Planctomycetota</taxon>
        <taxon>Candidatus Brocadiia</taxon>
        <taxon>Candidatus Brocadiales</taxon>
        <taxon>Candidatus Brocadiaceae</taxon>
        <taxon>Candidatus Brocadia</taxon>
    </lineage>
</organism>
<accession>A0ABQ0JVR4</accession>
<dbReference type="EMBL" id="BAFN01000001">
    <property type="protein sequence ID" value="GAN32806.1"/>
    <property type="molecule type" value="Genomic_DNA"/>
</dbReference>
<name>A0ABQ0JVR4_9BACT</name>
<gene>
    <name evidence="1" type="ORF">BROSI_A1321</name>
</gene>
<dbReference type="Proteomes" id="UP000032309">
    <property type="component" value="Unassembled WGS sequence"/>
</dbReference>
<reference evidence="2" key="1">
    <citation type="journal article" date="2015" name="Genome Announc.">
        <title>Draft Genome Sequence of an Anaerobic Ammonium-Oxidizing Bacterium, "Candidatus Brocadia sinica".</title>
        <authorList>
            <person name="Oshiki M."/>
            <person name="Shinyako-Hata K."/>
            <person name="Satoh H."/>
            <person name="Okabe S."/>
        </authorList>
    </citation>
    <scope>NUCLEOTIDE SEQUENCE [LARGE SCALE GENOMIC DNA]</scope>
    <source>
        <strain evidence="2">JPN1</strain>
    </source>
</reference>
<evidence type="ECO:0000313" key="1">
    <source>
        <dbReference type="EMBL" id="GAN32806.1"/>
    </source>
</evidence>
<protein>
    <submittedName>
        <fullName evidence="1">Uncharacterized protein</fullName>
    </submittedName>
</protein>